<dbReference type="EMBL" id="JAATJB010000007">
    <property type="protein sequence ID" value="NJB98185.1"/>
    <property type="molecule type" value="Genomic_DNA"/>
</dbReference>
<dbReference type="Gene3D" id="3.40.50.2300">
    <property type="match status" value="1"/>
</dbReference>
<dbReference type="PROSITE" id="PS51755">
    <property type="entry name" value="OMPR_PHOB"/>
    <property type="match status" value="1"/>
</dbReference>
<reference evidence="10 11" key="1">
    <citation type="submission" date="2020-03" db="EMBL/GenBank/DDBJ databases">
        <title>Genomic Encyclopedia of Type Strains, Phase IV (KMG-IV): sequencing the most valuable type-strain genomes for metagenomic binning, comparative biology and taxonomic classification.</title>
        <authorList>
            <person name="Goeker M."/>
        </authorList>
    </citation>
    <scope>NUCLEOTIDE SEQUENCE [LARGE SCALE GENOMIC DNA]</scope>
    <source>
        <strain evidence="10 11">DSM 7225</strain>
    </source>
</reference>
<dbReference type="GO" id="GO:0032993">
    <property type="term" value="C:protein-DNA complex"/>
    <property type="evidence" value="ECO:0007669"/>
    <property type="project" value="TreeGrafter"/>
</dbReference>
<dbReference type="Pfam" id="PF00486">
    <property type="entry name" value="Trans_reg_C"/>
    <property type="match status" value="1"/>
</dbReference>
<feature type="domain" description="OmpR/PhoB-type" evidence="9">
    <location>
        <begin position="148"/>
        <end position="247"/>
    </location>
</feature>
<evidence type="ECO:0000256" key="6">
    <source>
        <dbReference type="PROSITE-ProRule" id="PRU00169"/>
    </source>
</evidence>
<gene>
    <name evidence="10" type="ORF">GGR89_002516</name>
</gene>
<dbReference type="Pfam" id="PF00072">
    <property type="entry name" value="Response_reg"/>
    <property type="match status" value="1"/>
</dbReference>
<dbReference type="AlphaFoldDB" id="A0A7X5Y058"/>
<name>A0A7X5Y058_9SPHN</name>
<dbReference type="SUPFAM" id="SSF46894">
    <property type="entry name" value="C-terminal effector domain of the bipartite response regulators"/>
    <property type="match status" value="1"/>
</dbReference>
<dbReference type="Proteomes" id="UP000531251">
    <property type="component" value="Unassembled WGS sequence"/>
</dbReference>
<dbReference type="PANTHER" id="PTHR48111:SF4">
    <property type="entry name" value="DNA-BINDING DUAL TRANSCRIPTIONAL REGULATOR OMPR"/>
    <property type="match status" value="1"/>
</dbReference>
<dbReference type="GO" id="GO:0006355">
    <property type="term" value="P:regulation of DNA-templated transcription"/>
    <property type="evidence" value="ECO:0007669"/>
    <property type="project" value="InterPro"/>
</dbReference>
<keyword evidence="1" id="KW-0597">Phosphoprotein</keyword>
<evidence type="ECO:0000313" key="11">
    <source>
        <dbReference type="Proteomes" id="UP000531251"/>
    </source>
</evidence>
<organism evidence="10 11">
    <name type="scientific">Sphingomonas trueperi</name>
    <dbReference type="NCBI Taxonomy" id="53317"/>
    <lineage>
        <taxon>Bacteria</taxon>
        <taxon>Pseudomonadati</taxon>
        <taxon>Pseudomonadota</taxon>
        <taxon>Alphaproteobacteria</taxon>
        <taxon>Sphingomonadales</taxon>
        <taxon>Sphingomonadaceae</taxon>
        <taxon>Sphingomonas</taxon>
    </lineage>
</organism>
<dbReference type="CDD" id="cd00383">
    <property type="entry name" value="trans_reg_C"/>
    <property type="match status" value="1"/>
</dbReference>
<evidence type="ECO:0000256" key="4">
    <source>
        <dbReference type="ARBA" id="ARBA00023125"/>
    </source>
</evidence>
<dbReference type="GO" id="GO:0005829">
    <property type="term" value="C:cytosol"/>
    <property type="evidence" value="ECO:0007669"/>
    <property type="project" value="TreeGrafter"/>
</dbReference>
<comment type="caution">
    <text evidence="10">The sequence shown here is derived from an EMBL/GenBank/DDBJ whole genome shotgun (WGS) entry which is preliminary data.</text>
</comment>
<dbReference type="InterPro" id="IPR039420">
    <property type="entry name" value="WalR-like"/>
</dbReference>
<dbReference type="SMART" id="SM00862">
    <property type="entry name" value="Trans_reg_C"/>
    <property type="match status" value="1"/>
</dbReference>
<dbReference type="InterPro" id="IPR036388">
    <property type="entry name" value="WH-like_DNA-bd_sf"/>
</dbReference>
<evidence type="ECO:0000256" key="2">
    <source>
        <dbReference type="ARBA" id="ARBA00023012"/>
    </source>
</evidence>
<dbReference type="Gene3D" id="1.10.10.10">
    <property type="entry name" value="Winged helix-like DNA-binding domain superfamily/Winged helix DNA-binding domain"/>
    <property type="match status" value="1"/>
</dbReference>
<comment type="caution">
    <text evidence="6">Lacks conserved residue(s) required for the propagation of feature annotation.</text>
</comment>
<evidence type="ECO:0000256" key="7">
    <source>
        <dbReference type="PROSITE-ProRule" id="PRU01091"/>
    </source>
</evidence>
<evidence type="ECO:0000313" key="10">
    <source>
        <dbReference type="EMBL" id="NJB98185.1"/>
    </source>
</evidence>
<dbReference type="GO" id="GO:0000976">
    <property type="term" value="F:transcription cis-regulatory region binding"/>
    <property type="evidence" value="ECO:0007669"/>
    <property type="project" value="TreeGrafter"/>
</dbReference>
<evidence type="ECO:0000256" key="5">
    <source>
        <dbReference type="ARBA" id="ARBA00023163"/>
    </source>
</evidence>
<sequence>MYRFPTHAFQEQVHRATSIGRILVVDEDQRGRDHILAYLRDHRWTAIGSGARDVAHQLHSRQLSLVVLSARLRSRNALDVLREIRGRSDVPVILYADGEADSVSTIVGLELGADDFLAGTLNLAELVARVRAVLRRQELGRVVSAPLRGGYRFAGWEMRHAERALIAPDGTQIDLTKGEYSLLAALLEAPGRSLSRVHLMRATRAHDDIFDRSVDVQVLRLRKKLARAPGGEALIKTERGFGYRLEAEVESLF</sequence>
<evidence type="ECO:0000259" key="9">
    <source>
        <dbReference type="PROSITE" id="PS51755"/>
    </source>
</evidence>
<evidence type="ECO:0000256" key="3">
    <source>
        <dbReference type="ARBA" id="ARBA00023015"/>
    </source>
</evidence>
<dbReference type="SMART" id="SM00448">
    <property type="entry name" value="REC"/>
    <property type="match status" value="1"/>
</dbReference>
<dbReference type="InterPro" id="IPR011006">
    <property type="entry name" value="CheY-like_superfamily"/>
</dbReference>
<dbReference type="InterPro" id="IPR001789">
    <property type="entry name" value="Sig_transdc_resp-reg_receiver"/>
</dbReference>
<protein>
    <submittedName>
        <fullName evidence="10">DNA-binding response OmpR family regulator</fullName>
    </submittedName>
</protein>
<dbReference type="InterPro" id="IPR016032">
    <property type="entry name" value="Sig_transdc_resp-reg_C-effctor"/>
</dbReference>
<dbReference type="Gene3D" id="6.10.250.690">
    <property type="match status" value="1"/>
</dbReference>
<dbReference type="InterPro" id="IPR001867">
    <property type="entry name" value="OmpR/PhoB-type_DNA-bd"/>
</dbReference>
<dbReference type="PANTHER" id="PTHR48111">
    <property type="entry name" value="REGULATOR OF RPOS"/>
    <property type="match status" value="1"/>
</dbReference>
<keyword evidence="11" id="KW-1185">Reference proteome</keyword>
<accession>A0A7X5Y058</accession>
<evidence type="ECO:0000256" key="1">
    <source>
        <dbReference type="ARBA" id="ARBA00022553"/>
    </source>
</evidence>
<keyword evidence="5" id="KW-0804">Transcription</keyword>
<proteinExistence type="predicted"/>
<feature type="DNA-binding region" description="OmpR/PhoB-type" evidence="7">
    <location>
        <begin position="148"/>
        <end position="247"/>
    </location>
</feature>
<dbReference type="RefSeq" id="WP_125976749.1">
    <property type="nucleotide sequence ID" value="NZ_BAAADY010000003.1"/>
</dbReference>
<feature type="domain" description="Response regulatory" evidence="8">
    <location>
        <begin position="21"/>
        <end position="134"/>
    </location>
</feature>
<dbReference type="GO" id="GO:0000156">
    <property type="term" value="F:phosphorelay response regulator activity"/>
    <property type="evidence" value="ECO:0007669"/>
    <property type="project" value="TreeGrafter"/>
</dbReference>
<dbReference type="PROSITE" id="PS50110">
    <property type="entry name" value="RESPONSE_REGULATORY"/>
    <property type="match status" value="1"/>
</dbReference>
<dbReference type="SUPFAM" id="SSF52172">
    <property type="entry name" value="CheY-like"/>
    <property type="match status" value="1"/>
</dbReference>
<evidence type="ECO:0000259" key="8">
    <source>
        <dbReference type="PROSITE" id="PS50110"/>
    </source>
</evidence>
<keyword evidence="3" id="KW-0805">Transcription regulation</keyword>
<keyword evidence="2" id="KW-0902">Two-component regulatory system</keyword>
<keyword evidence="4 7" id="KW-0238">DNA-binding</keyword>